<sequence length="103" mass="10761">MSGVRSELSEHHCDESAGERKRPGAPDRQSHRLMEKLITGAAVLLRLFAEWPLVSGGTPALPAPAGPVTWHFVGTGASARGVGLRGAVKRCSGPCVHGRTVGV</sequence>
<keyword evidence="3" id="KW-1185">Reference proteome</keyword>
<evidence type="ECO:0000313" key="3">
    <source>
        <dbReference type="Proteomes" id="UP001221898"/>
    </source>
</evidence>
<accession>A0AAD7RZ97</accession>
<gene>
    <name evidence="2" type="ORF">AAFF_G00071470</name>
</gene>
<proteinExistence type="predicted"/>
<name>A0AAD7RZ97_9TELE</name>
<dbReference type="Proteomes" id="UP001221898">
    <property type="component" value="Unassembled WGS sequence"/>
</dbReference>
<organism evidence="2 3">
    <name type="scientific">Aldrovandia affinis</name>
    <dbReference type="NCBI Taxonomy" id="143900"/>
    <lineage>
        <taxon>Eukaryota</taxon>
        <taxon>Metazoa</taxon>
        <taxon>Chordata</taxon>
        <taxon>Craniata</taxon>
        <taxon>Vertebrata</taxon>
        <taxon>Euteleostomi</taxon>
        <taxon>Actinopterygii</taxon>
        <taxon>Neopterygii</taxon>
        <taxon>Teleostei</taxon>
        <taxon>Notacanthiformes</taxon>
        <taxon>Halosauridae</taxon>
        <taxon>Aldrovandia</taxon>
    </lineage>
</organism>
<protein>
    <submittedName>
        <fullName evidence="2">Uncharacterized protein</fullName>
    </submittedName>
</protein>
<evidence type="ECO:0000256" key="1">
    <source>
        <dbReference type="SAM" id="MobiDB-lite"/>
    </source>
</evidence>
<evidence type="ECO:0000313" key="2">
    <source>
        <dbReference type="EMBL" id="KAJ8392943.1"/>
    </source>
</evidence>
<dbReference type="AlphaFoldDB" id="A0AAD7RZ97"/>
<comment type="caution">
    <text evidence="2">The sequence shown here is derived from an EMBL/GenBank/DDBJ whole genome shotgun (WGS) entry which is preliminary data.</text>
</comment>
<reference evidence="2" key="1">
    <citation type="journal article" date="2023" name="Science">
        <title>Genome structures resolve the early diversification of teleost fishes.</title>
        <authorList>
            <person name="Parey E."/>
            <person name="Louis A."/>
            <person name="Montfort J."/>
            <person name="Bouchez O."/>
            <person name="Roques C."/>
            <person name="Iampietro C."/>
            <person name="Lluch J."/>
            <person name="Castinel A."/>
            <person name="Donnadieu C."/>
            <person name="Desvignes T."/>
            <person name="Floi Bucao C."/>
            <person name="Jouanno E."/>
            <person name="Wen M."/>
            <person name="Mejri S."/>
            <person name="Dirks R."/>
            <person name="Jansen H."/>
            <person name="Henkel C."/>
            <person name="Chen W.J."/>
            <person name="Zahm M."/>
            <person name="Cabau C."/>
            <person name="Klopp C."/>
            <person name="Thompson A.W."/>
            <person name="Robinson-Rechavi M."/>
            <person name="Braasch I."/>
            <person name="Lecointre G."/>
            <person name="Bobe J."/>
            <person name="Postlethwait J.H."/>
            <person name="Berthelot C."/>
            <person name="Roest Crollius H."/>
            <person name="Guiguen Y."/>
        </authorList>
    </citation>
    <scope>NUCLEOTIDE SEQUENCE</scope>
    <source>
        <strain evidence="2">NC1722</strain>
    </source>
</reference>
<feature type="compositionally biased region" description="Basic and acidic residues" evidence="1">
    <location>
        <begin position="7"/>
        <end position="30"/>
    </location>
</feature>
<dbReference type="EMBL" id="JAINUG010000142">
    <property type="protein sequence ID" value="KAJ8392943.1"/>
    <property type="molecule type" value="Genomic_DNA"/>
</dbReference>
<feature type="region of interest" description="Disordered" evidence="1">
    <location>
        <begin position="1"/>
        <end position="30"/>
    </location>
</feature>